<comment type="subcellular location">
    <subcellularLocation>
        <location evidence="2">Membrane</location>
        <topology evidence="2">Multi-pass membrane protein</topology>
    </subcellularLocation>
</comment>
<keyword evidence="6" id="KW-0479">Metal-binding</keyword>
<evidence type="ECO:0000259" key="14">
    <source>
        <dbReference type="Pfam" id="PF12483"/>
    </source>
</evidence>
<evidence type="ECO:0000313" key="16">
    <source>
        <dbReference type="Proteomes" id="UP000198727"/>
    </source>
</evidence>
<keyword evidence="7" id="KW-0863">Zinc-finger</keyword>
<keyword evidence="9" id="KW-0862">Zinc</keyword>
<keyword evidence="10 13" id="KW-1133">Transmembrane helix</keyword>
<evidence type="ECO:0000256" key="4">
    <source>
        <dbReference type="ARBA" id="ARBA00022679"/>
    </source>
</evidence>
<evidence type="ECO:0000256" key="12">
    <source>
        <dbReference type="SAM" id="MobiDB-lite"/>
    </source>
</evidence>
<feature type="domain" description="E3 Ubiquitin ligase MUL1-like" evidence="14">
    <location>
        <begin position="95"/>
        <end position="249"/>
    </location>
</feature>
<evidence type="ECO:0000256" key="6">
    <source>
        <dbReference type="ARBA" id="ARBA00022723"/>
    </source>
</evidence>
<dbReference type="GO" id="GO:0016020">
    <property type="term" value="C:membrane"/>
    <property type="evidence" value="ECO:0007669"/>
    <property type="project" value="UniProtKB-SubCell"/>
</dbReference>
<name>A0A1I5WYI5_9PSEU</name>
<keyword evidence="15" id="KW-0436">Ligase</keyword>
<feature type="region of interest" description="Disordered" evidence="12">
    <location>
        <begin position="130"/>
        <end position="149"/>
    </location>
</feature>
<evidence type="ECO:0000256" key="8">
    <source>
        <dbReference type="ARBA" id="ARBA00022786"/>
    </source>
</evidence>
<evidence type="ECO:0000256" key="9">
    <source>
        <dbReference type="ARBA" id="ARBA00022833"/>
    </source>
</evidence>
<dbReference type="GO" id="GO:0016567">
    <property type="term" value="P:protein ubiquitination"/>
    <property type="evidence" value="ECO:0007669"/>
    <property type="project" value="InterPro"/>
</dbReference>
<gene>
    <name evidence="15" type="ORF">SAMN05421810_105338</name>
</gene>
<evidence type="ECO:0000256" key="5">
    <source>
        <dbReference type="ARBA" id="ARBA00022692"/>
    </source>
</evidence>
<dbReference type="AlphaFoldDB" id="A0A1I5WYI5"/>
<reference evidence="16" key="1">
    <citation type="submission" date="2016-10" db="EMBL/GenBank/DDBJ databases">
        <authorList>
            <person name="Varghese N."/>
            <person name="Submissions S."/>
        </authorList>
    </citation>
    <scope>NUCLEOTIDE SEQUENCE [LARGE SCALE GENOMIC DNA]</scope>
    <source>
        <strain evidence="16">CGMCC 4.5579</strain>
    </source>
</reference>
<dbReference type="OrthoDB" id="3469619at2"/>
<evidence type="ECO:0000256" key="7">
    <source>
        <dbReference type="ARBA" id="ARBA00022771"/>
    </source>
</evidence>
<evidence type="ECO:0000256" key="10">
    <source>
        <dbReference type="ARBA" id="ARBA00022989"/>
    </source>
</evidence>
<keyword evidence="4" id="KW-0808">Transferase</keyword>
<proteinExistence type="predicted"/>
<sequence length="258" mass="28475">MWIVGLVLVVAGVVGFFFMRHLKSELHTMIGTETLSVPELERFRSASDEVGAKGSFRKVAEVVGAAHPGPDGPLVAELSGAECVWYRYRVDRKYEKIEYRDGRRIRRTATEKVAEYTSWQGYAVIDDQGRTIGVDPGGNEPDRPEQTVDRFEPASGRRSVELFGIRLPGVSGGDSTIGYHYKEWLIRSGRRLYVLGEVHDRIGPLVIGKPERGGHFIISTRDEQALRAERVLHHRIVAVGVVVATLGGLALTVAGLIG</sequence>
<dbReference type="InterPro" id="IPR022170">
    <property type="entry name" value="MUL1-like"/>
</dbReference>
<evidence type="ECO:0000256" key="2">
    <source>
        <dbReference type="ARBA" id="ARBA00004141"/>
    </source>
</evidence>
<keyword evidence="16" id="KW-1185">Reference proteome</keyword>
<keyword evidence="11 13" id="KW-0472">Membrane</keyword>
<dbReference type="EMBL" id="FOWW01000005">
    <property type="protein sequence ID" value="SFQ24744.1"/>
    <property type="molecule type" value="Genomic_DNA"/>
</dbReference>
<evidence type="ECO:0000256" key="3">
    <source>
        <dbReference type="ARBA" id="ARBA00012483"/>
    </source>
</evidence>
<comment type="catalytic activity">
    <reaction evidence="1">
        <text>S-ubiquitinyl-[E2 ubiquitin-conjugating enzyme]-L-cysteine + [acceptor protein]-L-lysine = [E2 ubiquitin-conjugating enzyme]-L-cysteine + N(6)-ubiquitinyl-[acceptor protein]-L-lysine.</text>
        <dbReference type="EC" id="2.3.2.27"/>
    </reaction>
</comment>
<feature type="transmembrane region" description="Helical" evidence="13">
    <location>
        <begin position="6"/>
        <end position="22"/>
    </location>
</feature>
<evidence type="ECO:0000256" key="11">
    <source>
        <dbReference type="ARBA" id="ARBA00023136"/>
    </source>
</evidence>
<protein>
    <recommendedName>
        <fullName evidence="3">RING-type E3 ubiquitin transferase</fullName>
        <ecNumber evidence="3">2.3.2.27</ecNumber>
    </recommendedName>
</protein>
<organism evidence="15 16">
    <name type="scientific">Amycolatopsis arida</name>
    <dbReference type="NCBI Taxonomy" id="587909"/>
    <lineage>
        <taxon>Bacteria</taxon>
        <taxon>Bacillati</taxon>
        <taxon>Actinomycetota</taxon>
        <taxon>Actinomycetes</taxon>
        <taxon>Pseudonocardiales</taxon>
        <taxon>Pseudonocardiaceae</taxon>
        <taxon>Amycolatopsis</taxon>
    </lineage>
</organism>
<evidence type="ECO:0000256" key="1">
    <source>
        <dbReference type="ARBA" id="ARBA00000900"/>
    </source>
</evidence>
<dbReference type="RefSeq" id="WP_092531175.1">
    <property type="nucleotide sequence ID" value="NZ_FOWW01000005.1"/>
</dbReference>
<dbReference type="GO" id="GO:0061630">
    <property type="term" value="F:ubiquitin protein ligase activity"/>
    <property type="evidence" value="ECO:0007669"/>
    <property type="project" value="UniProtKB-EC"/>
</dbReference>
<dbReference type="GO" id="GO:0008270">
    <property type="term" value="F:zinc ion binding"/>
    <property type="evidence" value="ECO:0007669"/>
    <property type="project" value="UniProtKB-KW"/>
</dbReference>
<dbReference type="GO" id="GO:0016874">
    <property type="term" value="F:ligase activity"/>
    <property type="evidence" value="ECO:0007669"/>
    <property type="project" value="UniProtKB-KW"/>
</dbReference>
<dbReference type="Pfam" id="PF12483">
    <property type="entry name" value="GIDE"/>
    <property type="match status" value="1"/>
</dbReference>
<feature type="transmembrane region" description="Helical" evidence="13">
    <location>
        <begin position="236"/>
        <end position="257"/>
    </location>
</feature>
<evidence type="ECO:0000313" key="15">
    <source>
        <dbReference type="EMBL" id="SFQ24744.1"/>
    </source>
</evidence>
<keyword evidence="8" id="KW-0833">Ubl conjugation pathway</keyword>
<dbReference type="EC" id="2.3.2.27" evidence="3"/>
<feature type="compositionally biased region" description="Basic and acidic residues" evidence="12">
    <location>
        <begin position="140"/>
        <end position="149"/>
    </location>
</feature>
<accession>A0A1I5WYI5</accession>
<dbReference type="Proteomes" id="UP000198727">
    <property type="component" value="Unassembled WGS sequence"/>
</dbReference>
<evidence type="ECO:0000256" key="13">
    <source>
        <dbReference type="SAM" id="Phobius"/>
    </source>
</evidence>
<keyword evidence="5 13" id="KW-0812">Transmembrane</keyword>
<dbReference type="STRING" id="587909.SAMN05421810_105338"/>